<keyword evidence="2" id="KW-0675">Receptor</keyword>
<name>A0A218UUG5_9PASE</name>
<evidence type="ECO:0000313" key="3">
    <source>
        <dbReference type="Proteomes" id="UP000197619"/>
    </source>
</evidence>
<gene>
    <name evidence="2" type="primary">GABRA3_1</name>
    <name evidence="2" type="ORF">RLOC_00004703</name>
</gene>
<comment type="caution">
    <text evidence="2">The sequence shown here is derived from an EMBL/GenBank/DDBJ whole genome shotgun (WGS) entry which is preliminary data.</text>
</comment>
<dbReference type="AlphaFoldDB" id="A0A218UUG5"/>
<proteinExistence type="predicted"/>
<sequence length="179" mass="19313">MALRLPGMGPFSLLSLGVLVLLLALPAVAGLSQKHVSDVVDDSKDNITIFTRILDRLLDGYDNRLRPGLGGISSIAFLKMSGRIIHTLQSVERADVVILCPHQAGGRTEFPKLWVTCVMQDMQPLCLAVLDEMGLQTPGTWRAEQGLGLQHLSGLCSAVCVSPVPSFSFLCARSRAVFV</sequence>
<feature type="chain" id="PRO_5012058363" evidence="1">
    <location>
        <begin position="31"/>
        <end position="179"/>
    </location>
</feature>
<feature type="signal peptide" evidence="1">
    <location>
        <begin position="1"/>
        <end position="30"/>
    </location>
</feature>
<reference evidence="2 3" key="1">
    <citation type="submission" date="2017-05" db="EMBL/GenBank/DDBJ databases">
        <title>Genome of assembly of the Bengalese finch, Lonchura striata domestica.</title>
        <authorList>
            <person name="Colquitt B.M."/>
            <person name="Brainard M.S."/>
        </authorList>
    </citation>
    <scope>NUCLEOTIDE SEQUENCE [LARGE SCALE GENOMIC DNA]</scope>
    <source>
        <strain evidence="2">White83orange57</strain>
    </source>
</reference>
<dbReference type="STRING" id="299123.ENSLSDP00000016579"/>
<dbReference type="EMBL" id="MUZQ01000130">
    <property type="protein sequence ID" value="OWK57171.1"/>
    <property type="molecule type" value="Genomic_DNA"/>
</dbReference>
<accession>A0A218UUG5</accession>
<dbReference type="Proteomes" id="UP000197619">
    <property type="component" value="Unassembled WGS sequence"/>
</dbReference>
<evidence type="ECO:0000256" key="1">
    <source>
        <dbReference type="SAM" id="SignalP"/>
    </source>
</evidence>
<keyword evidence="1" id="KW-0732">Signal</keyword>
<evidence type="ECO:0000313" key="2">
    <source>
        <dbReference type="EMBL" id="OWK57171.1"/>
    </source>
</evidence>
<organism evidence="2 3">
    <name type="scientific">Lonchura striata</name>
    <name type="common">white-rumped munia</name>
    <dbReference type="NCBI Taxonomy" id="40157"/>
    <lineage>
        <taxon>Eukaryota</taxon>
        <taxon>Metazoa</taxon>
        <taxon>Chordata</taxon>
        <taxon>Craniata</taxon>
        <taxon>Vertebrata</taxon>
        <taxon>Euteleostomi</taxon>
        <taxon>Archelosauria</taxon>
        <taxon>Archosauria</taxon>
        <taxon>Dinosauria</taxon>
        <taxon>Saurischia</taxon>
        <taxon>Theropoda</taxon>
        <taxon>Coelurosauria</taxon>
        <taxon>Aves</taxon>
        <taxon>Neognathae</taxon>
        <taxon>Neoaves</taxon>
        <taxon>Telluraves</taxon>
        <taxon>Australaves</taxon>
        <taxon>Passeriformes</taxon>
        <taxon>Passeroidea</taxon>
        <taxon>Estrildidae</taxon>
        <taxon>Estrildinae</taxon>
        <taxon>Lonchura</taxon>
    </lineage>
</organism>
<keyword evidence="3" id="KW-1185">Reference proteome</keyword>
<protein>
    <submittedName>
        <fullName evidence="2">Gamma-aminobutyric acid receptor subunit alpha-3</fullName>
    </submittedName>
</protein>